<dbReference type="AlphaFoldDB" id="A0A1I4E0N4"/>
<dbReference type="PROSITE" id="PS51462">
    <property type="entry name" value="NUDIX"/>
    <property type="match status" value="1"/>
</dbReference>
<keyword evidence="2" id="KW-0378">Hydrolase</keyword>
<dbReference type="PROSITE" id="PS00893">
    <property type="entry name" value="NUDIX_BOX"/>
    <property type="match status" value="1"/>
</dbReference>
<dbReference type="EMBL" id="FOTC01000002">
    <property type="protein sequence ID" value="SFK99295.1"/>
    <property type="molecule type" value="Genomic_DNA"/>
</dbReference>
<evidence type="ECO:0000259" key="3">
    <source>
        <dbReference type="PROSITE" id="PS51462"/>
    </source>
</evidence>
<name>A0A1I4E0N4_9EURY</name>
<reference evidence="5" key="1">
    <citation type="submission" date="2016-10" db="EMBL/GenBank/DDBJ databases">
        <authorList>
            <person name="Varghese N."/>
            <person name="Submissions S."/>
        </authorList>
    </citation>
    <scope>NUCLEOTIDE SEQUENCE [LARGE SCALE GENOMIC DNA]</scope>
    <source>
        <strain evidence="5">CGMCC 1.7738</strain>
    </source>
</reference>
<feature type="domain" description="Nudix hydrolase" evidence="3">
    <location>
        <begin position="1"/>
        <end position="130"/>
    </location>
</feature>
<dbReference type="PANTHER" id="PTHR43046">
    <property type="entry name" value="GDP-MANNOSE MANNOSYL HYDROLASE"/>
    <property type="match status" value="1"/>
</dbReference>
<dbReference type="RefSeq" id="WP_089868618.1">
    <property type="nucleotide sequence ID" value="NZ_FOTC01000002.1"/>
</dbReference>
<evidence type="ECO:0000313" key="4">
    <source>
        <dbReference type="EMBL" id="SFK99295.1"/>
    </source>
</evidence>
<dbReference type="InterPro" id="IPR020084">
    <property type="entry name" value="NUDIX_hydrolase_CS"/>
</dbReference>
<evidence type="ECO:0000313" key="5">
    <source>
        <dbReference type="Proteomes" id="UP000199607"/>
    </source>
</evidence>
<proteinExistence type="predicted"/>
<dbReference type="CDD" id="cd04699">
    <property type="entry name" value="NUDIX_MutT_Nudt1"/>
    <property type="match status" value="1"/>
</dbReference>
<dbReference type="InterPro" id="IPR000086">
    <property type="entry name" value="NUDIX_hydrolase_dom"/>
</dbReference>
<dbReference type="SUPFAM" id="SSF55811">
    <property type="entry name" value="Nudix"/>
    <property type="match status" value="1"/>
</dbReference>
<dbReference type="Proteomes" id="UP000199607">
    <property type="component" value="Unassembled WGS sequence"/>
</dbReference>
<dbReference type="Gene3D" id="3.90.79.10">
    <property type="entry name" value="Nucleoside Triphosphate Pyrophosphohydrolase"/>
    <property type="match status" value="1"/>
</dbReference>
<dbReference type="PANTHER" id="PTHR43046:SF14">
    <property type="entry name" value="MUTT_NUDIX FAMILY PROTEIN"/>
    <property type="match status" value="1"/>
</dbReference>
<keyword evidence="5" id="KW-1185">Reference proteome</keyword>
<evidence type="ECO:0000256" key="1">
    <source>
        <dbReference type="ARBA" id="ARBA00001946"/>
    </source>
</evidence>
<accession>A0A1I4E0N4</accession>
<sequence>MTDEHLQATISQKAALFGPDGDVLLLRRASSGRWDVPGGRLLASEDVVTGLRREVREETGLDVDVEEPIYTDTWRTKEGDGRYAVVFRCTTDSRAVELSDEHRDWQWTDPERAVDDVLSPSELRTAIERAARRRAVVR</sequence>
<gene>
    <name evidence="4" type="ORF">SAMN04487950_1802</name>
</gene>
<protein>
    <submittedName>
        <fullName evidence="4">ADP-ribose pyrophosphatase YjhB, NUDIX family</fullName>
    </submittedName>
</protein>
<dbReference type="Pfam" id="PF00293">
    <property type="entry name" value="NUDIX"/>
    <property type="match status" value="1"/>
</dbReference>
<dbReference type="InterPro" id="IPR015797">
    <property type="entry name" value="NUDIX_hydrolase-like_dom_sf"/>
</dbReference>
<evidence type="ECO:0000256" key="2">
    <source>
        <dbReference type="ARBA" id="ARBA00022801"/>
    </source>
</evidence>
<comment type="cofactor">
    <cofactor evidence="1">
        <name>Mg(2+)</name>
        <dbReference type="ChEBI" id="CHEBI:18420"/>
    </cofactor>
</comment>
<dbReference type="GO" id="GO:0016787">
    <property type="term" value="F:hydrolase activity"/>
    <property type="evidence" value="ECO:0007669"/>
    <property type="project" value="UniProtKB-KW"/>
</dbReference>
<organism evidence="4 5">
    <name type="scientific">Halogranum rubrum</name>
    <dbReference type="NCBI Taxonomy" id="553466"/>
    <lineage>
        <taxon>Archaea</taxon>
        <taxon>Methanobacteriati</taxon>
        <taxon>Methanobacteriota</taxon>
        <taxon>Stenosarchaea group</taxon>
        <taxon>Halobacteria</taxon>
        <taxon>Halobacteriales</taxon>
        <taxon>Haloferacaceae</taxon>
    </lineage>
</organism>
<dbReference type="STRING" id="553466.SAMN04487950_1802"/>